<feature type="transmembrane region" description="Helical" evidence="8">
    <location>
        <begin position="215"/>
        <end position="236"/>
    </location>
</feature>
<evidence type="ECO:0000256" key="7">
    <source>
        <dbReference type="ARBA" id="ARBA00023136"/>
    </source>
</evidence>
<protein>
    <submittedName>
        <fullName evidence="10">Chloramphenicol-sensitive protein RarD</fullName>
    </submittedName>
</protein>
<proteinExistence type="inferred from homology"/>
<dbReference type="PANTHER" id="PTHR22911:SF137">
    <property type="entry name" value="SOLUTE CARRIER FAMILY 35 MEMBER G2-RELATED"/>
    <property type="match status" value="1"/>
</dbReference>
<keyword evidence="5 8" id="KW-0812">Transmembrane</keyword>
<keyword evidence="6 8" id="KW-1133">Transmembrane helix</keyword>
<reference evidence="10 11" key="1">
    <citation type="submission" date="2019-06" db="EMBL/GenBank/DDBJ databases">
        <title>Sequencing the genomes of 1000 actinobacteria strains.</title>
        <authorList>
            <person name="Klenk H.-P."/>
        </authorList>
    </citation>
    <scope>NUCLEOTIDE SEQUENCE [LARGE SCALE GENOMIC DNA]</scope>
    <source>
        <strain evidence="10 11">DSM 24617</strain>
    </source>
</reference>
<sequence>MDEQEVEARKGAVYGFLAYLLWGTFPLYFHALIPAGAWEILTHRILWTALLCVLVLALTRRLRSLGRLLRDPRRLGLLCAASFFIATNWVLYVLAVISGRTTEAALGYFLNPLVTVALGVVVLHEGLRRLQWVAVGIGAVACAYLAIAYGRPPWISLALAGSFATYGLIKKRVGGSMTALQSLSAETLVLSPVAAAILVVLTLRGETTFTGHGGWHTALLVLSGVATAIPLLLFAAAARRVPLVTIGLLQFITPILQLLAGVLLLGEQMSTARWVGFGIVWLALVVLTVDSLRAARRTRRAARLAAAPV</sequence>
<comment type="caution">
    <text evidence="10">The sequence shown here is derived from an EMBL/GenBank/DDBJ whole genome shotgun (WGS) entry which is preliminary data.</text>
</comment>
<feature type="transmembrane region" description="Helical" evidence="8">
    <location>
        <begin position="105"/>
        <end position="123"/>
    </location>
</feature>
<dbReference type="Proteomes" id="UP000318336">
    <property type="component" value="Unassembled WGS sequence"/>
</dbReference>
<dbReference type="InterPro" id="IPR037185">
    <property type="entry name" value="EmrE-like"/>
</dbReference>
<evidence type="ECO:0000256" key="6">
    <source>
        <dbReference type="ARBA" id="ARBA00022989"/>
    </source>
</evidence>
<dbReference type="AlphaFoldDB" id="A0A542X8B5"/>
<feature type="transmembrane region" description="Helical" evidence="8">
    <location>
        <begin position="45"/>
        <end position="63"/>
    </location>
</feature>
<keyword evidence="7 8" id="KW-0472">Membrane</keyword>
<feature type="domain" description="EamA" evidence="9">
    <location>
        <begin position="154"/>
        <end position="288"/>
    </location>
</feature>
<keyword evidence="3" id="KW-0813">Transport</keyword>
<dbReference type="InterPro" id="IPR000620">
    <property type="entry name" value="EamA_dom"/>
</dbReference>
<feature type="transmembrane region" description="Helical" evidence="8">
    <location>
        <begin position="153"/>
        <end position="169"/>
    </location>
</feature>
<evidence type="ECO:0000256" key="5">
    <source>
        <dbReference type="ARBA" id="ARBA00022692"/>
    </source>
</evidence>
<feature type="transmembrane region" description="Helical" evidence="8">
    <location>
        <begin position="130"/>
        <end position="147"/>
    </location>
</feature>
<keyword evidence="4" id="KW-1003">Cell membrane</keyword>
<feature type="transmembrane region" description="Helical" evidence="8">
    <location>
        <begin position="75"/>
        <end position="99"/>
    </location>
</feature>
<feature type="transmembrane region" description="Helical" evidence="8">
    <location>
        <begin position="181"/>
        <end position="203"/>
    </location>
</feature>
<dbReference type="OrthoDB" id="369870at2"/>
<evidence type="ECO:0000313" key="11">
    <source>
        <dbReference type="Proteomes" id="UP000318336"/>
    </source>
</evidence>
<dbReference type="EMBL" id="VFOK01000001">
    <property type="protein sequence ID" value="TQL32083.1"/>
    <property type="molecule type" value="Genomic_DNA"/>
</dbReference>
<keyword evidence="11" id="KW-1185">Reference proteome</keyword>
<organism evidence="10 11">
    <name type="scientific">Barrientosiimonas humi</name>
    <dbReference type="NCBI Taxonomy" id="999931"/>
    <lineage>
        <taxon>Bacteria</taxon>
        <taxon>Bacillati</taxon>
        <taxon>Actinomycetota</taxon>
        <taxon>Actinomycetes</taxon>
        <taxon>Micrococcales</taxon>
        <taxon>Dermacoccaceae</taxon>
        <taxon>Barrientosiimonas</taxon>
    </lineage>
</organism>
<dbReference type="GO" id="GO:0005886">
    <property type="term" value="C:plasma membrane"/>
    <property type="evidence" value="ECO:0007669"/>
    <property type="project" value="UniProtKB-SubCell"/>
</dbReference>
<gene>
    <name evidence="10" type="ORF">FB554_0198</name>
</gene>
<evidence type="ECO:0000259" key="9">
    <source>
        <dbReference type="Pfam" id="PF00892"/>
    </source>
</evidence>
<dbReference type="NCBIfam" id="TIGR00688">
    <property type="entry name" value="rarD"/>
    <property type="match status" value="1"/>
</dbReference>
<evidence type="ECO:0000256" key="2">
    <source>
        <dbReference type="ARBA" id="ARBA00007362"/>
    </source>
</evidence>
<dbReference type="SUPFAM" id="SSF103481">
    <property type="entry name" value="Multidrug resistance efflux transporter EmrE"/>
    <property type="match status" value="2"/>
</dbReference>
<comment type="similarity">
    <text evidence="2">Belongs to the EamA transporter family.</text>
</comment>
<dbReference type="PANTHER" id="PTHR22911">
    <property type="entry name" value="ACYL-MALONYL CONDENSING ENZYME-RELATED"/>
    <property type="match status" value="1"/>
</dbReference>
<dbReference type="RefSeq" id="WP_142004231.1">
    <property type="nucleotide sequence ID" value="NZ_CAJTBP010000001.1"/>
</dbReference>
<evidence type="ECO:0000256" key="1">
    <source>
        <dbReference type="ARBA" id="ARBA00004651"/>
    </source>
</evidence>
<feature type="transmembrane region" description="Helical" evidence="8">
    <location>
        <begin position="12"/>
        <end position="33"/>
    </location>
</feature>
<feature type="transmembrane region" description="Helical" evidence="8">
    <location>
        <begin position="243"/>
        <end position="265"/>
    </location>
</feature>
<dbReference type="Pfam" id="PF00892">
    <property type="entry name" value="EamA"/>
    <property type="match status" value="2"/>
</dbReference>
<feature type="transmembrane region" description="Helical" evidence="8">
    <location>
        <begin position="271"/>
        <end position="289"/>
    </location>
</feature>
<name>A0A542X8B5_9MICO</name>
<evidence type="ECO:0000256" key="3">
    <source>
        <dbReference type="ARBA" id="ARBA00022448"/>
    </source>
</evidence>
<comment type="subcellular location">
    <subcellularLocation>
        <location evidence="1">Cell membrane</location>
        <topology evidence="1">Multi-pass membrane protein</topology>
    </subcellularLocation>
</comment>
<feature type="domain" description="EamA" evidence="9">
    <location>
        <begin position="10"/>
        <end position="144"/>
    </location>
</feature>
<evidence type="ECO:0000256" key="4">
    <source>
        <dbReference type="ARBA" id="ARBA00022475"/>
    </source>
</evidence>
<dbReference type="InterPro" id="IPR004626">
    <property type="entry name" value="RarD"/>
</dbReference>
<accession>A0A542X8B5</accession>
<evidence type="ECO:0000256" key="8">
    <source>
        <dbReference type="SAM" id="Phobius"/>
    </source>
</evidence>
<evidence type="ECO:0000313" key="10">
    <source>
        <dbReference type="EMBL" id="TQL32083.1"/>
    </source>
</evidence>